<accession>A0A4C1T1F3</accession>
<dbReference type="EMBL" id="BGZK01000025">
    <property type="protein sequence ID" value="GBP07317.1"/>
    <property type="molecule type" value="Genomic_DNA"/>
</dbReference>
<sequence length="146" mass="15845">MVLKNSRRPVAEPGEVMRVMTTPELGDCLTTAIALEPVLTTLCVLSSLTQRLGLRLSAISLRPARVFWSNNNAGSRTGRCSTVGPMGVVISCVNAWNSWAAGPSRKEPSGPDRVTDRVTRAFHYLSRHSTKSLERASGSFTSKNQT</sequence>
<name>A0A4C1T1F3_EUMVA</name>
<organism evidence="1 2">
    <name type="scientific">Eumeta variegata</name>
    <name type="common">Bagworm moth</name>
    <name type="synonym">Eumeta japonica</name>
    <dbReference type="NCBI Taxonomy" id="151549"/>
    <lineage>
        <taxon>Eukaryota</taxon>
        <taxon>Metazoa</taxon>
        <taxon>Ecdysozoa</taxon>
        <taxon>Arthropoda</taxon>
        <taxon>Hexapoda</taxon>
        <taxon>Insecta</taxon>
        <taxon>Pterygota</taxon>
        <taxon>Neoptera</taxon>
        <taxon>Endopterygota</taxon>
        <taxon>Lepidoptera</taxon>
        <taxon>Glossata</taxon>
        <taxon>Ditrysia</taxon>
        <taxon>Tineoidea</taxon>
        <taxon>Psychidae</taxon>
        <taxon>Oiketicinae</taxon>
        <taxon>Eumeta</taxon>
    </lineage>
</organism>
<protein>
    <submittedName>
        <fullName evidence="1">Uncharacterized protein</fullName>
    </submittedName>
</protein>
<dbReference type="Proteomes" id="UP000299102">
    <property type="component" value="Unassembled WGS sequence"/>
</dbReference>
<comment type="caution">
    <text evidence="1">The sequence shown here is derived from an EMBL/GenBank/DDBJ whole genome shotgun (WGS) entry which is preliminary data.</text>
</comment>
<keyword evidence="2" id="KW-1185">Reference proteome</keyword>
<evidence type="ECO:0000313" key="2">
    <source>
        <dbReference type="Proteomes" id="UP000299102"/>
    </source>
</evidence>
<gene>
    <name evidence="1" type="ORF">EVAR_92175_1</name>
</gene>
<reference evidence="1 2" key="1">
    <citation type="journal article" date="2019" name="Commun. Biol.">
        <title>The bagworm genome reveals a unique fibroin gene that provides high tensile strength.</title>
        <authorList>
            <person name="Kono N."/>
            <person name="Nakamura H."/>
            <person name="Ohtoshi R."/>
            <person name="Tomita M."/>
            <person name="Numata K."/>
            <person name="Arakawa K."/>
        </authorList>
    </citation>
    <scope>NUCLEOTIDE SEQUENCE [LARGE SCALE GENOMIC DNA]</scope>
</reference>
<evidence type="ECO:0000313" key="1">
    <source>
        <dbReference type="EMBL" id="GBP07317.1"/>
    </source>
</evidence>
<dbReference type="AlphaFoldDB" id="A0A4C1T1F3"/>
<proteinExistence type="predicted"/>